<dbReference type="GO" id="GO:0050661">
    <property type="term" value="F:NADP binding"/>
    <property type="evidence" value="ECO:0007669"/>
    <property type="project" value="InterPro"/>
</dbReference>
<evidence type="ECO:0000256" key="3">
    <source>
        <dbReference type="ARBA" id="ARBA00023002"/>
    </source>
</evidence>
<protein>
    <recommendedName>
        <fullName evidence="5">6-phosphogluconate dehydrogenase, decarboxylating</fullName>
        <ecNumber evidence="5">1.1.1.44</ecNumber>
    </recommendedName>
</protein>
<dbReference type="InterPro" id="IPR018657">
    <property type="entry name" value="LarA-like_N"/>
</dbReference>
<dbReference type="InterPro" id="IPR013328">
    <property type="entry name" value="6PGD_dom2"/>
</dbReference>
<proteinExistence type="inferred from homology"/>
<dbReference type="Gene3D" id="1.10.1040.10">
    <property type="entry name" value="N-(1-d-carboxylethyl)-l-norvaline Dehydrogenase, domain 2"/>
    <property type="match status" value="1"/>
</dbReference>
<dbReference type="InterPro" id="IPR006113">
    <property type="entry name" value="6PGDH_Gnd/GntZ"/>
</dbReference>
<dbReference type="GO" id="GO:0050043">
    <property type="term" value="F:lactate racemase activity"/>
    <property type="evidence" value="ECO:0007669"/>
    <property type="project" value="InterPro"/>
</dbReference>
<evidence type="ECO:0000256" key="5">
    <source>
        <dbReference type="RuleBase" id="RU000485"/>
    </source>
</evidence>
<gene>
    <name evidence="7" type="primary">gnd</name>
    <name evidence="7" type="ORF">IAD50_05115</name>
</gene>
<dbReference type="PANTHER" id="PTHR11811">
    <property type="entry name" value="6-PHOSPHOGLUCONATE DEHYDROGENASE"/>
    <property type="match status" value="1"/>
</dbReference>
<dbReference type="InterPro" id="IPR006184">
    <property type="entry name" value="6PGdom_BS"/>
</dbReference>
<dbReference type="SUPFAM" id="SSF51735">
    <property type="entry name" value="NAD(P)-binding Rossmann-fold domains"/>
    <property type="match status" value="1"/>
</dbReference>
<dbReference type="Gene3D" id="3.40.50.720">
    <property type="entry name" value="NAD(P)-binding Rossmann-like Domain"/>
    <property type="match status" value="1"/>
</dbReference>
<keyword evidence="5" id="KW-0521">NADP</keyword>
<dbReference type="FunFam" id="3.40.50.720:FF:000007">
    <property type="entry name" value="6-phosphogluconate dehydrogenase, decarboxylating"/>
    <property type="match status" value="1"/>
</dbReference>
<organism evidence="7 8">
    <name type="scientific">Candidatus Egerieisoma faecipullorum</name>
    <dbReference type="NCBI Taxonomy" id="2840963"/>
    <lineage>
        <taxon>Bacteria</taxon>
        <taxon>Bacillati</taxon>
        <taxon>Bacillota</taxon>
        <taxon>Clostridia</taxon>
        <taxon>Eubacteriales</taxon>
        <taxon>Clostridiaceae</taxon>
        <taxon>Clostridiaceae incertae sedis</taxon>
        <taxon>Candidatus Egerieisoma</taxon>
    </lineage>
</organism>
<dbReference type="Pfam" id="PF09861">
    <property type="entry name" value="Lar_N"/>
    <property type="match status" value="1"/>
</dbReference>
<dbReference type="InterPro" id="IPR043166">
    <property type="entry name" value="LarA-like_C"/>
</dbReference>
<dbReference type="EC" id="1.1.1.44" evidence="5"/>
<dbReference type="InterPro" id="IPR036291">
    <property type="entry name" value="NAD(P)-bd_dom_sf"/>
</dbReference>
<dbReference type="Proteomes" id="UP000824089">
    <property type="component" value="Unassembled WGS sequence"/>
</dbReference>
<comment type="catalytic activity">
    <reaction evidence="5">
        <text>6-phospho-D-gluconate + NADP(+) = D-ribulose 5-phosphate + CO2 + NADPH</text>
        <dbReference type="Rhea" id="RHEA:10116"/>
        <dbReference type="ChEBI" id="CHEBI:16526"/>
        <dbReference type="ChEBI" id="CHEBI:57783"/>
        <dbReference type="ChEBI" id="CHEBI:58121"/>
        <dbReference type="ChEBI" id="CHEBI:58349"/>
        <dbReference type="ChEBI" id="CHEBI:58759"/>
        <dbReference type="EC" id="1.1.1.44"/>
    </reaction>
</comment>
<evidence type="ECO:0000256" key="1">
    <source>
        <dbReference type="ARBA" id="ARBA00008419"/>
    </source>
</evidence>
<sequence length="900" mass="99631">MQADIGLIGLAVMGENLVLNMESKGFTVAVYNRTVEKVRNFVSGRAAGKNILGADSPAELVSLLKKPRRVMMMVKAGTAVDMLIETLLPLLEPGDIIIDGGNSHYKDTERRTKYVESKGLFYIGTGISGGEEGALHGPSIMPGGSEAAWPYVRDLFRKICAFADDGHGGTAPCCEWIGTGGAGHFVKMVHNGIEYGDMQLICETYDLMRRYLKMTADEMADVFSRWNAGELDSYLIEITADILRKKDKDGLPLVDHILDVAGQKGTGQWSSQAAYEEGVPLTLIGESVFSRYLSVLKEERSAASRVLSWTAPEDGAELQEAEKASFLTALHDALYASKIVSYAQGCALMAKASEVNGWNLDLGSVALLWRGGCIIRSSFLGKIKDAYEQNPNLKNLMLDSFFASRLSAAQKGWRLVCAKAAETGIPTPAFFAALSYFDGYRAERLPANLLQAQRDYFGAHTYERTDTPRGEFRHTDWQEGLKSGTYYGPLDEKKLERILEKTIGDYTFRGKKVRRLLIIPPDYTRYYSGAGIVTQILYRKYTEAGAEVDILPALGTHAPMTAAEISDLYAGIPQERFLVHNWREDVVKIGTVPAEFISEISDGIVNEPIDVEVNRLLVSGNYDLILSVGQVVPHEVVGMANRNKNIFVGCGGNSMINGSHMLGAFYGLERIMGLDHTPVRRVFDYAEEKYLSEVPLSYILTVTDLDPAGKMRMHGLFVGRERHIFESAVALSTQVNIIHVEKPLNTVVVMLEEKEFKSTWLGNKAIYRTRKAIADGGELYVLAPGVDRFGEDAEIDALIRKYGYTGRENILRKIQEAPDLRENLSAAAHLIHGSSDGRFRITYCTRHLSAEEVEGVGFHYLPYEEAVRRFQPEQLAEGMNQTDAGDIYYIGNPALGLWSV</sequence>
<evidence type="ECO:0000259" key="6">
    <source>
        <dbReference type="SMART" id="SM01350"/>
    </source>
</evidence>
<comment type="similarity">
    <text evidence="1 5">Belongs to the 6-phosphogluconate dehydrogenase family.</text>
</comment>
<keyword evidence="5" id="KW-0570">Pentose shunt</keyword>
<comment type="pathway">
    <text evidence="5">Carbohydrate degradation; pentose phosphate pathway; D-ribulose 5-phosphate from D-glucose 6-phosphate (oxidative stage): step 3/3.</text>
</comment>
<dbReference type="Pfam" id="PF03446">
    <property type="entry name" value="NAD_binding_2"/>
    <property type="match status" value="1"/>
</dbReference>
<dbReference type="GO" id="GO:0019521">
    <property type="term" value="P:D-gluconate metabolic process"/>
    <property type="evidence" value="ECO:0007669"/>
    <property type="project" value="UniProtKB-KW"/>
</dbReference>
<dbReference type="SMART" id="SM01350">
    <property type="entry name" value="6PGD"/>
    <property type="match status" value="1"/>
</dbReference>
<dbReference type="AlphaFoldDB" id="A0A9D1I9E2"/>
<dbReference type="PRINTS" id="PR00076">
    <property type="entry name" value="6PGDHDRGNASE"/>
</dbReference>
<name>A0A9D1I9E2_9CLOT</name>
<reference evidence="7" key="1">
    <citation type="submission" date="2020-10" db="EMBL/GenBank/DDBJ databases">
        <authorList>
            <person name="Gilroy R."/>
        </authorList>
    </citation>
    <scope>NUCLEOTIDE SEQUENCE</scope>
    <source>
        <strain evidence="7">CHK195-4489</strain>
    </source>
</reference>
<evidence type="ECO:0000313" key="7">
    <source>
        <dbReference type="EMBL" id="HIU29658.1"/>
    </source>
</evidence>
<dbReference type="Pfam" id="PF00393">
    <property type="entry name" value="6PGD"/>
    <property type="match status" value="1"/>
</dbReference>
<dbReference type="Gene3D" id="3.90.226.30">
    <property type="match status" value="1"/>
</dbReference>
<dbReference type="InterPro" id="IPR006115">
    <property type="entry name" value="6PGDH_NADP-bd"/>
</dbReference>
<dbReference type="Gene3D" id="3.40.50.11440">
    <property type="match status" value="1"/>
</dbReference>
<dbReference type="PROSITE" id="PS00461">
    <property type="entry name" value="6PGD"/>
    <property type="match status" value="1"/>
</dbReference>
<comment type="subunit">
    <text evidence="2">Homodimer.</text>
</comment>
<keyword evidence="3 5" id="KW-0560">Oxidoreductase</keyword>
<dbReference type="FunFam" id="1.10.1040.10:FF:000002">
    <property type="entry name" value="6-phosphogluconate dehydrogenase, decarboxylating"/>
    <property type="match status" value="1"/>
</dbReference>
<evidence type="ECO:0000313" key="8">
    <source>
        <dbReference type="Proteomes" id="UP000824089"/>
    </source>
</evidence>
<dbReference type="EMBL" id="DVMM01000103">
    <property type="protein sequence ID" value="HIU29658.1"/>
    <property type="molecule type" value="Genomic_DNA"/>
</dbReference>
<reference evidence="7" key="2">
    <citation type="journal article" date="2021" name="PeerJ">
        <title>Extensive microbial diversity within the chicken gut microbiome revealed by metagenomics and culture.</title>
        <authorList>
            <person name="Gilroy R."/>
            <person name="Ravi A."/>
            <person name="Getino M."/>
            <person name="Pursley I."/>
            <person name="Horton D.L."/>
            <person name="Alikhan N.F."/>
            <person name="Baker D."/>
            <person name="Gharbi K."/>
            <person name="Hall N."/>
            <person name="Watson M."/>
            <person name="Adriaenssens E.M."/>
            <person name="Foster-Nyarko E."/>
            <person name="Jarju S."/>
            <person name="Secka A."/>
            <person name="Antonio M."/>
            <person name="Oren A."/>
            <person name="Chaudhuri R.R."/>
            <person name="La Ragione R."/>
            <person name="Hildebrand F."/>
            <person name="Pallen M.J."/>
        </authorList>
    </citation>
    <scope>NUCLEOTIDE SEQUENCE</scope>
    <source>
        <strain evidence="7">CHK195-4489</strain>
    </source>
</reference>
<feature type="domain" description="6-phosphogluconate dehydrogenase C-terminal" evidence="6">
    <location>
        <begin position="183"/>
        <end position="478"/>
    </location>
</feature>
<comment type="caution">
    <text evidence="7">The sequence shown here is derived from an EMBL/GenBank/DDBJ whole genome shotgun (WGS) entry which is preliminary data.</text>
</comment>
<dbReference type="GO" id="GO:0006098">
    <property type="term" value="P:pentose-phosphate shunt"/>
    <property type="evidence" value="ECO:0007669"/>
    <property type="project" value="UniProtKB-KW"/>
</dbReference>
<evidence type="ECO:0000256" key="4">
    <source>
        <dbReference type="ARBA" id="ARBA00023064"/>
    </source>
</evidence>
<dbReference type="NCBIfam" id="NF006765">
    <property type="entry name" value="PRK09287.1"/>
    <property type="match status" value="1"/>
</dbReference>
<dbReference type="Gene3D" id="1.20.5.320">
    <property type="entry name" value="6-Phosphogluconate Dehydrogenase, domain 3"/>
    <property type="match status" value="1"/>
</dbReference>
<dbReference type="InterPro" id="IPR006114">
    <property type="entry name" value="6PGDH_C"/>
</dbReference>
<keyword evidence="4 5" id="KW-0311">Gluconate utilization</keyword>
<dbReference type="InterPro" id="IPR006183">
    <property type="entry name" value="Pgluconate_DH"/>
</dbReference>
<accession>A0A9D1I9E2</accession>
<dbReference type="NCBIfam" id="TIGR00873">
    <property type="entry name" value="gnd"/>
    <property type="match status" value="1"/>
</dbReference>
<dbReference type="GO" id="GO:0004616">
    <property type="term" value="F:phosphogluconate dehydrogenase (decarboxylating) activity"/>
    <property type="evidence" value="ECO:0007669"/>
    <property type="project" value="UniProtKB-EC"/>
</dbReference>
<dbReference type="SUPFAM" id="SSF48179">
    <property type="entry name" value="6-phosphogluconate dehydrogenase C-terminal domain-like"/>
    <property type="match status" value="1"/>
</dbReference>
<dbReference type="InterPro" id="IPR008927">
    <property type="entry name" value="6-PGluconate_DH-like_C_sf"/>
</dbReference>
<evidence type="ECO:0000256" key="2">
    <source>
        <dbReference type="ARBA" id="ARBA00011738"/>
    </source>
</evidence>